<dbReference type="OrthoDB" id="7233532at2"/>
<evidence type="ECO:0008006" key="5">
    <source>
        <dbReference type="Google" id="ProtNLM"/>
    </source>
</evidence>
<name>A0A317FCR3_9PROT</name>
<dbReference type="Pfam" id="PF00353">
    <property type="entry name" value="HemolysinCabind"/>
    <property type="match status" value="6"/>
</dbReference>
<dbReference type="SUPFAM" id="SSF51120">
    <property type="entry name" value="beta-Roll"/>
    <property type="match status" value="3"/>
</dbReference>
<organism evidence="3 4">
    <name type="scientific">Falsiroseomonas bella</name>
    <dbReference type="NCBI Taxonomy" id="2184016"/>
    <lineage>
        <taxon>Bacteria</taxon>
        <taxon>Pseudomonadati</taxon>
        <taxon>Pseudomonadota</taxon>
        <taxon>Alphaproteobacteria</taxon>
        <taxon>Acetobacterales</taxon>
        <taxon>Roseomonadaceae</taxon>
        <taxon>Falsiroseomonas</taxon>
    </lineage>
</organism>
<gene>
    <name evidence="3" type="ORF">DFH01_19775</name>
</gene>
<dbReference type="AlphaFoldDB" id="A0A317FCR3"/>
<comment type="subcellular location">
    <subcellularLocation>
        <location evidence="1">Secreted</location>
    </subcellularLocation>
</comment>
<sequence length="581" mass="60085">MATVSINFGDDNDNFYGQPYDDDLIIQMGKGNDTVFAGEGTNLVYLGAGNDVFESEDMLGGPFDESTECGPSTVYGDIGNDLFDFYDVSGTAYGGKDNDIYLIKGMDASVSVVEYGGEGIDTIKIDLWSKATYTIPVNVENLSVGNVYYWGFFSNTWETTNNSFEEGFVDAGVTIIGNAENNAITGSDMHDTLKGGAGADTVKGGLANDVLHGEDGNDVLWGEHGNDKAYGGIGNDKLSGHGGNDTLDGGENDDLVDGGGGNDLLYGGNGKDVLFDGAGADTMNGGAGDDIYVVTDATDKVIEAAGGGNDLVKTKLASYTLGSEVESLMFTGSGGFQGTGNALTNRITGGSGADLLKGMDGNDVLTGNDGADQLYTGTGNDYASGGNGIDSLFGEAGNDSLYGNNDADYLTGGGDNDYLDGGAGNDNMHGDDGHDTMQGGDGNDLMQGGAGNDEIRGGNGDDKIYGGLGKDKLYGDAGFDSFSYQSLNESNAAFGRDFIYGFEQGKDRIDLSWIDADSTVAGNQGFNFTGSGAFFKSAGDLWLTSSLLGATVNCDVNGDAVADMQINVVGVWNLTASDFVL</sequence>
<protein>
    <recommendedName>
        <fullName evidence="5">Calcium-binding protein</fullName>
    </recommendedName>
</protein>
<dbReference type="RefSeq" id="WP_109872183.1">
    <property type="nucleotide sequence ID" value="NZ_QGNA01000004.1"/>
</dbReference>
<dbReference type="EMBL" id="QGNA01000004">
    <property type="protein sequence ID" value="PWS35817.1"/>
    <property type="molecule type" value="Genomic_DNA"/>
</dbReference>
<comment type="caution">
    <text evidence="3">The sequence shown here is derived from an EMBL/GenBank/DDBJ whole genome shotgun (WGS) entry which is preliminary data.</text>
</comment>
<dbReference type="Gene3D" id="2.150.10.10">
    <property type="entry name" value="Serralysin-like metalloprotease, C-terminal"/>
    <property type="match status" value="5"/>
</dbReference>
<dbReference type="InterPro" id="IPR011049">
    <property type="entry name" value="Serralysin-like_metalloprot_C"/>
</dbReference>
<dbReference type="InterPro" id="IPR001343">
    <property type="entry name" value="Hemolysn_Ca-bd"/>
</dbReference>
<dbReference type="InterPro" id="IPR050557">
    <property type="entry name" value="RTX_toxin/Mannuronan_C5-epim"/>
</dbReference>
<dbReference type="GO" id="GO:0005576">
    <property type="term" value="C:extracellular region"/>
    <property type="evidence" value="ECO:0007669"/>
    <property type="project" value="UniProtKB-SubCell"/>
</dbReference>
<dbReference type="PROSITE" id="PS00330">
    <property type="entry name" value="HEMOLYSIN_CALCIUM"/>
    <property type="match status" value="2"/>
</dbReference>
<dbReference type="PANTHER" id="PTHR38340">
    <property type="entry name" value="S-LAYER PROTEIN"/>
    <property type="match status" value="1"/>
</dbReference>
<evidence type="ECO:0000313" key="3">
    <source>
        <dbReference type="EMBL" id="PWS35817.1"/>
    </source>
</evidence>
<reference evidence="4" key="1">
    <citation type="submission" date="2018-05" db="EMBL/GenBank/DDBJ databases">
        <authorList>
            <person name="Du Z."/>
            <person name="Wang X."/>
        </authorList>
    </citation>
    <scope>NUCLEOTIDE SEQUENCE [LARGE SCALE GENOMIC DNA]</scope>
    <source>
        <strain evidence="4">CQN31</strain>
    </source>
</reference>
<dbReference type="PANTHER" id="PTHR38340:SF1">
    <property type="entry name" value="S-LAYER PROTEIN"/>
    <property type="match status" value="1"/>
</dbReference>
<evidence type="ECO:0000313" key="4">
    <source>
        <dbReference type="Proteomes" id="UP000245765"/>
    </source>
</evidence>
<dbReference type="Proteomes" id="UP000245765">
    <property type="component" value="Unassembled WGS sequence"/>
</dbReference>
<proteinExistence type="predicted"/>
<keyword evidence="4" id="KW-1185">Reference proteome</keyword>
<evidence type="ECO:0000256" key="1">
    <source>
        <dbReference type="ARBA" id="ARBA00004613"/>
    </source>
</evidence>
<keyword evidence="2" id="KW-0964">Secreted</keyword>
<dbReference type="PRINTS" id="PR00313">
    <property type="entry name" value="CABNDNGRPT"/>
</dbReference>
<dbReference type="GO" id="GO:0005509">
    <property type="term" value="F:calcium ion binding"/>
    <property type="evidence" value="ECO:0007669"/>
    <property type="project" value="InterPro"/>
</dbReference>
<accession>A0A317FCR3</accession>
<dbReference type="InterPro" id="IPR018511">
    <property type="entry name" value="Hemolysin-typ_Ca-bd_CS"/>
</dbReference>
<evidence type="ECO:0000256" key="2">
    <source>
        <dbReference type="ARBA" id="ARBA00022525"/>
    </source>
</evidence>